<organism evidence="1 2">
    <name type="scientific">Limnobaculum zhutongyuii</name>
    <dbReference type="NCBI Taxonomy" id="2498113"/>
    <lineage>
        <taxon>Bacteria</taxon>
        <taxon>Pseudomonadati</taxon>
        <taxon>Pseudomonadota</taxon>
        <taxon>Gammaproteobacteria</taxon>
        <taxon>Enterobacterales</taxon>
        <taxon>Budviciaceae</taxon>
        <taxon>Limnobaculum</taxon>
    </lineage>
</organism>
<reference evidence="1 2" key="1">
    <citation type="submission" date="2019-03" db="EMBL/GenBank/DDBJ databases">
        <title>Pragia sp. nov. isolated from the gut tract of Carduelis flavirostris.</title>
        <authorList>
            <person name="Ge Y."/>
        </authorList>
    </citation>
    <scope>NUCLEOTIDE SEQUENCE [LARGE SCALE GENOMIC DNA]</scope>
    <source>
        <strain evidence="1 2">CF-458</strain>
    </source>
</reference>
<name>A0A411WNB6_9GAMM</name>
<dbReference type="OrthoDB" id="6504922at2"/>
<accession>A0A411WNB6</accession>
<sequence length="66" mass="7407">MLNLIDSAPNDPLELAEQCLALASAVLKIDEASVKESLQFILHEKMEALFRMFYSAEGEINQQIKP</sequence>
<proteinExistence type="predicted"/>
<dbReference type="EMBL" id="CP034752">
    <property type="protein sequence ID" value="QBH97741.1"/>
    <property type="molecule type" value="Genomic_DNA"/>
</dbReference>
<gene>
    <name evidence="1" type="ORF">EKN56_15825</name>
</gene>
<dbReference type="KEGG" id="prag:EKN56_15825"/>
<dbReference type="Proteomes" id="UP000293154">
    <property type="component" value="Chromosome"/>
</dbReference>
<evidence type="ECO:0000313" key="1">
    <source>
        <dbReference type="EMBL" id="QBH97741.1"/>
    </source>
</evidence>
<protein>
    <submittedName>
        <fullName evidence="1">Uncharacterized protein</fullName>
    </submittedName>
</protein>
<keyword evidence="2" id="KW-1185">Reference proteome</keyword>
<dbReference type="RefSeq" id="WP_130592672.1">
    <property type="nucleotide sequence ID" value="NZ_CP034752.1"/>
</dbReference>
<dbReference type="AlphaFoldDB" id="A0A411WNB6"/>
<evidence type="ECO:0000313" key="2">
    <source>
        <dbReference type="Proteomes" id="UP000293154"/>
    </source>
</evidence>